<dbReference type="InterPro" id="IPR001753">
    <property type="entry name" value="Enoyl-CoA_hydra/iso"/>
</dbReference>
<sequence length="267" mass="28911">MMTYQTLQLDIDSRGVATLWLNRPEKNNAFNAEVIAELIHALEAISTNEAIRFLILRGQGRHFSAGADLAWMQASATLSLKENHDDAQRLSLLMETLHALPQPTLAVVQGAAFGGALGLIACCDMAIGSQDAVFCLSEVRIGLAPAVISPYVVRAIGERATRRYALTAERFSSGRAQALGLLDETYPADQLEAAVNEWKNNLLLNSPAALKACKSLLHQVGTAANLDDALKGYTQHFIASLRVSPEAQEGLGAFLEKRMPSWQEPSV</sequence>
<evidence type="ECO:0000313" key="2">
    <source>
        <dbReference type="EMBL" id="MBH3437474.1"/>
    </source>
</evidence>
<dbReference type="PANTHER" id="PTHR42964">
    <property type="entry name" value="ENOYL-COA HYDRATASE"/>
    <property type="match status" value="1"/>
</dbReference>
<comment type="similarity">
    <text evidence="1">Belongs to the enoyl-CoA hydratase/isomerase family.</text>
</comment>
<dbReference type="Pfam" id="PF00378">
    <property type="entry name" value="ECH_1"/>
    <property type="match status" value="1"/>
</dbReference>
<evidence type="ECO:0000256" key="1">
    <source>
        <dbReference type="ARBA" id="ARBA00005254"/>
    </source>
</evidence>
<accession>A0ABS0ML67</accession>
<reference evidence="2 3" key="1">
    <citation type="submission" date="2020-11" db="EMBL/GenBank/DDBJ databases">
        <title>Enhanced detection system for hospital associated transmission using whole genome sequencing surveillance.</title>
        <authorList>
            <person name="Harrison L.H."/>
            <person name="Van Tyne D."/>
            <person name="Marsh J.W."/>
            <person name="Griffith M.P."/>
            <person name="Snyder D.J."/>
            <person name="Cooper V.S."/>
            <person name="Mustapha M."/>
        </authorList>
    </citation>
    <scope>NUCLEOTIDE SEQUENCE [LARGE SCALE GENOMIC DNA]</scope>
    <source>
        <strain evidence="2 3">PSB00013</strain>
    </source>
</reference>
<proteinExistence type="inferred from homology"/>
<dbReference type="InterPro" id="IPR014748">
    <property type="entry name" value="Enoyl-CoA_hydra_C"/>
</dbReference>
<protein>
    <submittedName>
        <fullName evidence="2">Enoyl-CoA hydratase/isomerase family protein</fullName>
    </submittedName>
</protein>
<evidence type="ECO:0000313" key="3">
    <source>
        <dbReference type="Proteomes" id="UP000638986"/>
    </source>
</evidence>
<dbReference type="PANTHER" id="PTHR42964:SF1">
    <property type="entry name" value="POLYKETIDE BIOSYNTHESIS ENOYL-COA HYDRATASE PKSH-RELATED"/>
    <property type="match status" value="1"/>
</dbReference>
<organism evidence="2 3">
    <name type="scientific">Pseudomonas luteola</name>
    <dbReference type="NCBI Taxonomy" id="47886"/>
    <lineage>
        <taxon>Bacteria</taxon>
        <taxon>Pseudomonadati</taxon>
        <taxon>Pseudomonadota</taxon>
        <taxon>Gammaproteobacteria</taxon>
        <taxon>Pseudomonadales</taxon>
        <taxon>Pseudomonadaceae</taxon>
        <taxon>Pseudomonas</taxon>
    </lineage>
</organism>
<dbReference type="InterPro" id="IPR029045">
    <property type="entry name" value="ClpP/crotonase-like_dom_sf"/>
</dbReference>
<name>A0ABS0ML67_PSELU</name>
<dbReference type="CDD" id="cd06558">
    <property type="entry name" value="crotonase-like"/>
    <property type="match status" value="1"/>
</dbReference>
<dbReference type="RefSeq" id="WP_125888385.1">
    <property type="nucleotide sequence ID" value="NZ_DALZQD010000019.1"/>
</dbReference>
<comment type="caution">
    <text evidence="2">The sequence shown here is derived from an EMBL/GenBank/DDBJ whole genome shotgun (WGS) entry which is preliminary data.</text>
</comment>
<dbReference type="Gene3D" id="1.10.12.10">
    <property type="entry name" value="Lyase 2-enoyl-coa Hydratase, Chain A, domain 2"/>
    <property type="match status" value="1"/>
</dbReference>
<dbReference type="EMBL" id="JADTXM010000001">
    <property type="protein sequence ID" value="MBH3437474.1"/>
    <property type="molecule type" value="Genomic_DNA"/>
</dbReference>
<dbReference type="Proteomes" id="UP000638986">
    <property type="component" value="Unassembled WGS sequence"/>
</dbReference>
<dbReference type="InterPro" id="IPR051683">
    <property type="entry name" value="Enoyl-CoA_Hydratase/Isomerase"/>
</dbReference>
<dbReference type="Gene3D" id="3.90.226.10">
    <property type="entry name" value="2-enoyl-CoA Hydratase, Chain A, domain 1"/>
    <property type="match status" value="1"/>
</dbReference>
<dbReference type="SUPFAM" id="SSF52096">
    <property type="entry name" value="ClpP/crotonase"/>
    <property type="match status" value="1"/>
</dbReference>
<gene>
    <name evidence="2" type="ORF">I5Q09_02100</name>
</gene>